<feature type="domain" description="ComEC/Rec2-related protein" evidence="7">
    <location>
        <begin position="190"/>
        <end position="442"/>
    </location>
</feature>
<keyword evidence="2" id="KW-1003">Cell membrane</keyword>
<dbReference type="InterPro" id="IPR052159">
    <property type="entry name" value="Competence_DNA_uptake"/>
</dbReference>
<protein>
    <recommendedName>
        <fullName evidence="7">ComEC/Rec2-related protein domain-containing protein</fullName>
    </recommendedName>
</protein>
<dbReference type="PANTHER" id="PTHR30619">
    <property type="entry name" value="DNA INTERNALIZATION/COMPETENCE PROTEIN COMEC/REC2"/>
    <property type="match status" value="1"/>
</dbReference>
<evidence type="ECO:0000313" key="8">
    <source>
        <dbReference type="EMBL" id="CAA9224587.1"/>
    </source>
</evidence>
<feature type="transmembrane region" description="Helical" evidence="6">
    <location>
        <begin position="301"/>
        <end position="322"/>
    </location>
</feature>
<organism evidence="8">
    <name type="scientific">uncultured Acidimicrobiales bacterium</name>
    <dbReference type="NCBI Taxonomy" id="310071"/>
    <lineage>
        <taxon>Bacteria</taxon>
        <taxon>Bacillati</taxon>
        <taxon>Actinomycetota</taxon>
        <taxon>Acidimicrobiia</taxon>
        <taxon>Acidimicrobiales</taxon>
        <taxon>environmental samples</taxon>
    </lineage>
</organism>
<proteinExistence type="predicted"/>
<evidence type="ECO:0000256" key="4">
    <source>
        <dbReference type="ARBA" id="ARBA00022989"/>
    </source>
</evidence>
<feature type="transmembrane region" description="Helical" evidence="6">
    <location>
        <begin position="377"/>
        <end position="399"/>
    </location>
</feature>
<feature type="transmembrane region" description="Helical" evidence="6">
    <location>
        <begin position="334"/>
        <end position="357"/>
    </location>
</feature>
<evidence type="ECO:0000259" key="7">
    <source>
        <dbReference type="Pfam" id="PF03772"/>
    </source>
</evidence>
<feature type="transmembrane region" description="Helical" evidence="6">
    <location>
        <begin position="237"/>
        <end position="254"/>
    </location>
</feature>
<gene>
    <name evidence="8" type="ORF">AVDCRST_MAG10-846</name>
</gene>
<accession>A0A6J4HIB3</accession>
<comment type="subcellular location">
    <subcellularLocation>
        <location evidence="1">Cell membrane</location>
        <topology evidence="1">Multi-pass membrane protein</topology>
    </subcellularLocation>
</comment>
<feature type="transmembrane region" description="Helical" evidence="6">
    <location>
        <begin position="261"/>
        <end position="281"/>
    </location>
</feature>
<dbReference type="GO" id="GO:0005886">
    <property type="term" value="C:plasma membrane"/>
    <property type="evidence" value="ECO:0007669"/>
    <property type="project" value="UniProtKB-SubCell"/>
</dbReference>
<dbReference type="InterPro" id="IPR004477">
    <property type="entry name" value="ComEC_N"/>
</dbReference>
<dbReference type="AlphaFoldDB" id="A0A6J4HIB3"/>
<evidence type="ECO:0000256" key="1">
    <source>
        <dbReference type="ARBA" id="ARBA00004651"/>
    </source>
</evidence>
<dbReference type="EMBL" id="CADCTB010000055">
    <property type="protein sequence ID" value="CAA9224587.1"/>
    <property type="molecule type" value="Genomic_DNA"/>
</dbReference>
<evidence type="ECO:0000256" key="2">
    <source>
        <dbReference type="ARBA" id="ARBA00022475"/>
    </source>
</evidence>
<evidence type="ECO:0000256" key="3">
    <source>
        <dbReference type="ARBA" id="ARBA00022692"/>
    </source>
</evidence>
<reference evidence="8" key="1">
    <citation type="submission" date="2020-02" db="EMBL/GenBank/DDBJ databases">
        <authorList>
            <person name="Meier V. D."/>
        </authorList>
    </citation>
    <scope>NUCLEOTIDE SEQUENCE</scope>
    <source>
        <strain evidence="8">AVDCRST_MAG10</strain>
    </source>
</reference>
<sequence length="645" mass="66085">MGDLATVALALAACAGAWAARPVPLLPALLLAALALALRRPVVLMAAVALAASGLGARAWDGLRPPALGSWSGVATLVGDPAEVMGALRADVRIGGKRVEAWARGSTARTLRDRLSGERVQLRGQLQPVPEAARQRLARRHVAARLTVTGASLASHGSIPSRLANGLRRTLLRGADVLAPPHRGLFAGFVLGDDRDQRPEVTDDFRASGLSHLLVVSGQNVAFVLALLGPFLGRLRLGGRLAGGLAALVLFGVLTRWEPSVLRAVAMAGLTLLTAAMGRPASSLRILALAVTGLVLVDPLLVHSLGFLLSVGACAGIALFSARISARLPGPRPVASALGVTLAAQVGVLPVLVPVFGGLPVVALPANLLGAPVAGPLMMWGMAAGLVAGWAGDTVAGLLHLPTDLMIRWVAGVAHRGAEAPLGQLRAVHVAGLAVALAVGVVCQRRGRRVGVVVAGMMATAVALAPAVAVLRPSAVAGRSVVAGARLWRDGGASVLVVDDLRASPEALLSALHMADVRRLDVLVVIRPGVAAATDVAALVRRFPPRLLLGPTGHRLPGEVVVPPAGAEVVAGGLVLRFQETSPRLAVEVAPARGPPELAAGRQPIRDASAASVRLQLAEIWVIDDGHQLEQQRALLGSGADGRRS</sequence>
<evidence type="ECO:0000256" key="5">
    <source>
        <dbReference type="ARBA" id="ARBA00023136"/>
    </source>
</evidence>
<keyword evidence="3 6" id="KW-0812">Transmembrane</keyword>
<keyword evidence="4 6" id="KW-1133">Transmembrane helix</keyword>
<dbReference type="Pfam" id="PF03772">
    <property type="entry name" value="Competence"/>
    <property type="match status" value="1"/>
</dbReference>
<keyword evidence="5 6" id="KW-0472">Membrane</keyword>
<feature type="transmembrane region" description="Helical" evidence="6">
    <location>
        <begin position="450"/>
        <end position="471"/>
    </location>
</feature>
<name>A0A6J4HIB3_9ACTN</name>
<feature type="transmembrane region" description="Helical" evidence="6">
    <location>
        <begin position="213"/>
        <end position="231"/>
    </location>
</feature>
<dbReference type="PANTHER" id="PTHR30619:SF7">
    <property type="entry name" value="BETA-LACTAMASE DOMAIN PROTEIN"/>
    <property type="match status" value="1"/>
</dbReference>
<evidence type="ECO:0000256" key="6">
    <source>
        <dbReference type="SAM" id="Phobius"/>
    </source>
</evidence>
<dbReference type="NCBIfam" id="TIGR00360">
    <property type="entry name" value="ComEC_N-term"/>
    <property type="match status" value="1"/>
</dbReference>